<dbReference type="AlphaFoldDB" id="A0A0C2V5Z4"/>
<protein>
    <submittedName>
        <fullName evidence="2">Uncharacterized protein</fullName>
    </submittedName>
</protein>
<comment type="caution">
    <text evidence="2">The sequence shown here is derived from an EMBL/GenBank/DDBJ whole genome shotgun (WGS) entry which is preliminary data.</text>
</comment>
<evidence type="ECO:0000313" key="3">
    <source>
        <dbReference type="Proteomes" id="UP000031971"/>
    </source>
</evidence>
<organism evidence="2 3">
    <name type="scientific">Paramagnetospirillum magnetotacticum MS-1</name>
    <dbReference type="NCBI Taxonomy" id="272627"/>
    <lineage>
        <taxon>Bacteria</taxon>
        <taxon>Pseudomonadati</taxon>
        <taxon>Pseudomonadota</taxon>
        <taxon>Alphaproteobacteria</taxon>
        <taxon>Rhodospirillales</taxon>
        <taxon>Magnetospirillaceae</taxon>
        <taxon>Paramagnetospirillum</taxon>
    </lineage>
</organism>
<sequence length="54" mass="5859">MLQFRHGAPKDLHHRTGKCRADKPNRAGTLNGIRCGNGIHGSCPSSTQNLTAYL</sequence>
<feature type="region of interest" description="Disordered" evidence="1">
    <location>
        <begin position="1"/>
        <end position="26"/>
    </location>
</feature>
<keyword evidence="3" id="KW-1185">Reference proteome</keyword>
<gene>
    <name evidence="2" type="ORF">CCC_01910</name>
</gene>
<accession>A0A0C2V5Z4</accession>
<dbReference type="STRING" id="272627.CCC_01910"/>
<dbReference type="Proteomes" id="UP000031971">
    <property type="component" value="Unassembled WGS sequence"/>
</dbReference>
<evidence type="ECO:0000256" key="1">
    <source>
        <dbReference type="SAM" id="MobiDB-lite"/>
    </source>
</evidence>
<name>A0A0C2V5Z4_PARME</name>
<dbReference type="EMBL" id="JXSL01000010">
    <property type="protein sequence ID" value="KIM00492.1"/>
    <property type="molecule type" value="Genomic_DNA"/>
</dbReference>
<proteinExistence type="predicted"/>
<reference evidence="2 3" key="1">
    <citation type="submission" date="2015-01" db="EMBL/GenBank/DDBJ databases">
        <title>Genome Sequence of Magnetospirillum magnetotacticum Strain MS-1.</title>
        <authorList>
            <person name="Marinov G.K."/>
            <person name="Smalley M.D."/>
            <person name="DeSalvo G."/>
        </authorList>
    </citation>
    <scope>NUCLEOTIDE SEQUENCE [LARGE SCALE GENOMIC DNA]</scope>
    <source>
        <strain evidence="2 3">MS-1</strain>
    </source>
</reference>
<evidence type="ECO:0000313" key="2">
    <source>
        <dbReference type="EMBL" id="KIM00492.1"/>
    </source>
</evidence>